<dbReference type="Proteomes" id="UP000774617">
    <property type="component" value="Unassembled WGS sequence"/>
</dbReference>
<feature type="region of interest" description="Disordered" evidence="1">
    <location>
        <begin position="1"/>
        <end position="43"/>
    </location>
</feature>
<evidence type="ECO:0000313" key="3">
    <source>
        <dbReference type="Proteomes" id="UP000774617"/>
    </source>
</evidence>
<keyword evidence="3" id="KW-1185">Reference proteome</keyword>
<name>A0ABQ8GIU7_9PEZI</name>
<evidence type="ECO:0000256" key="1">
    <source>
        <dbReference type="SAM" id="MobiDB-lite"/>
    </source>
</evidence>
<dbReference type="SUPFAM" id="SSF103473">
    <property type="entry name" value="MFS general substrate transporter"/>
    <property type="match status" value="1"/>
</dbReference>
<comment type="caution">
    <text evidence="2">The sequence shown here is derived from an EMBL/GenBank/DDBJ whole genome shotgun (WGS) entry which is preliminary data.</text>
</comment>
<reference evidence="2 3" key="1">
    <citation type="journal article" date="2021" name="Nat. Commun.">
        <title>Genetic determinants of endophytism in the Arabidopsis root mycobiome.</title>
        <authorList>
            <person name="Mesny F."/>
            <person name="Miyauchi S."/>
            <person name="Thiergart T."/>
            <person name="Pickel B."/>
            <person name="Atanasova L."/>
            <person name="Karlsson M."/>
            <person name="Huettel B."/>
            <person name="Barry K.W."/>
            <person name="Haridas S."/>
            <person name="Chen C."/>
            <person name="Bauer D."/>
            <person name="Andreopoulos W."/>
            <person name="Pangilinan J."/>
            <person name="LaButti K."/>
            <person name="Riley R."/>
            <person name="Lipzen A."/>
            <person name="Clum A."/>
            <person name="Drula E."/>
            <person name="Henrissat B."/>
            <person name="Kohler A."/>
            <person name="Grigoriev I.V."/>
            <person name="Martin F.M."/>
            <person name="Hacquard S."/>
        </authorList>
    </citation>
    <scope>NUCLEOTIDE SEQUENCE [LARGE SCALE GENOMIC DNA]</scope>
    <source>
        <strain evidence="2 3">MPI-SDFR-AT-0080</strain>
    </source>
</reference>
<gene>
    <name evidence="2" type="ORF">B0J12DRAFT_784548</name>
</gene>
<feature type="compositionally biased region" description="Polar residues" evidence="1">
    <location>
        <begin position="1"/>
        <end position="23"/>
    </location>
</feature>
<proteinExistence type="predicted"/>
<accession>A0ABQ8GIU7</accession>
<protein>
    <recommendedName>
        <fullName evidence="4">Major facilitator superfamily (MFS) profile domain-containing protein</fullName>
    </recommendedName>
</protein>
<dbReference type="EMBL" id="JAGTJR010000009">
    <property type="protein sequence ID" value="KAH7054553.1"/>
    <property type="molecule type" value="Genomic_DNA"/>
</dbReference>
<evidence type="ECO:0000313" key="2">
    <source>
        <dbReference type="EMBL" id="KAH7054553.1"/>
    </source>
</evidence>
<evidence type="ECO:0008006" key="4">
    <source>
        <dbReference type="Google" id="ProtNLM"/>
    </source>
</evidence>
<dbReference type="InterPro" id="IPR036259">
    <property type="entry name" value="MFS_trans_sf"/>
</dbReference>
<organism evidence="2 3">
    <name type="scientific">Macrophomina phaseolina</name>
    <dbReference type="NCBI Taxonomy" id="35725"/>
    <lineage>
        <taxon>Eukaryota</taxon>
        <taxon>Fungi</taxon>
        <taxon>Dikarya</taxon>
        <taxon>Ascomycota</taxon>
        <taxon>Pezizomycotina</taxon>
        <taxon>Dothideomycetes</taxon>
        <taxon>Dothideomycetes incertae sedis</taxon>
        <taxon>Botryosphaeriales</taxon>
        <taxon>Botryosphaeriaceae</taxon>
        <taxon>Macrophomina</taxon>
    </lineage>
</organism>
<sequence length="120" mass="12502">MASSSSDSRSKPFQTLTTASSTVPLRHGAPDAEGPSEQDAQADEKQDWRFWAVFASLSLTSFVCALNQGVLIPAMPSIVHELGGTYSESTVPSVAVAGLATDGTNQMARRTATDGTIGKA</sequence>